<evidence type="ECO:0000313" key="2">
    <source>
        <dbReference type="EMBL" id="KKK91794.1"/>
    </source>
</evidence>
<protein>
    <recommendedName>
        <fullName evidence="1">USP domain-containing protein</fullName>
    </recommendedName>
</protein>
<feature type="domain" description="USP" evidence="1">
    <location>
        <begin position="2"/>
        <end position="361"/>
    </location>
</feature>
<dbReference type="InterPro" id="IPR001394">
    <property type="entry name" value="Peptidase_C19_UCH"/>
</dbReference>
<dbReference type="InterPro" id="IPR038765">
    <property type="entry name" value="Papain-like_cys_pep_sf"/>
</dbReference>
<dbReference type="InterPro" id="IPR028889">
    <property type="entry name" value="USP"/>
</dbReference>
<dbReference type="PROSITE" id="PS50235">
    <property type="entry name" value="USP_3"/>
    <property type="match status" value="1"/>
</dbReference>
<dbReference type="GO" id="GO:0016579">
    <property type="term" value="P:protein deubiquitination"/>
    <property type="evidence" value="ECO:0007669"/>
    <property type="project" value="InterPro"/>
</dbReference>
<dbReference type="AlphaFoldDB" id="A0A0F9BME6"/>
<name>A0A0F9BME6_9ZZZZ</name>
<reference evidence="2" key="1">
    <citation type="journal article" date="2015" name="Nature">
        <title>Complex archaea that bridge the gap between prokaryotes and eukaryotes.</title>
        <authorList>
            <person name="Spang A."/>
            <person name="Saw J.H."/>
            <person name="Jorgensen S.L."/>
            <person name="Zaremba-Niedzwiedzka K."/>
            <person name="Martijn J."/>
            <person name="Lind A.E."/>
            <person name="van Eijk R."/>
            <person name="Schleper C."/>
            <person name="Guy L."/>
            <person name="Ettema T.J."/>
        </authorList>
    </citation>
    <scope>NUCLEOTIDE SEQUENCE</scope>
</reference>
<dbReference type="Pfam" id="PF00443">
    <property type="entry name" value="UCH"/>
    <property type="match status" value="1"/>
</dbReference>
<sequence>MVVPTNVTGSSCFCDVMIVAMFLSTNFYDRILYETELFEFQWVNVELIEEKENIEWIKFLINDIKRSACFETQKVILQKKKISDKKLENLTEETTKTLMKEFQNILIDTVRIMRNPIFEKRYIILSNVISQNITSLRIKLRDSCGRGQPSGLFQEDTVEFFNSIMAIGNWETVYLSIIKEIKEYSFEFKIRNENIFKNVKPLIKFDIEPPGIFKLLILKNLGELQKLITTYFEKKEENTQEISFKELPESYKNYIFSKDPDSLSKIESDQKMKIIEKTSRILIRIPDVFVFTLGRITEENTKISTNISIPANEILFIPVLRNSNIKKYKIQAIICQRGDVTGGHYLLYFKFKNKDKDADAW</sequence>
<dbReference type="EMBL" id="LAZR01048495">
    <property type="protein sequence ID" value="KKK91794.1"/>
    <property type="molecule type" value="Genomic_DNA"/>
</dbReference>
<dbReference type="Gene3D" id="3.90.70.10">
    <property type="entry name" value="Cysteine proteinases"/>
    <property type="match status" value="1"/>
</dbReference>
<dbReference type="SUPFAM" id="SSF54001">
    <property type="entry name" value="Cysteine proteinases"/>
    <property type="match status" value="1"/>
</dbReference>
<organism evidence="2">
    <name type="scientific">marine sediment metagenome</name>
    <dbReference type="NCBI Taxonomy" id="412755"/>
    <lineage>
        <taxon>unclassified sequences</taxon>
        <taxon>metagenomes</taxon>
        <taxon>ecological metagenomes</taxon>
    </lineage>
</organism>
<comment type="caution">
    <text evidence="2">The sequence shown here is derived from an EMBL/GenBank/DDBJ whole genome shotgun (WGS) entry which is preliminary data.</text>
</comment>
<gene>
    <name evidence="2" type="ORF">LCGC14_2709370</name>
</gene>
<evidence type="ECO:0000259" key="1">
    <source>
        <dbReference type="PROSITE" id="PS50235"/>
    </source>
</evidence>
<accession>A0A0F9BME6</accession>
<proteinExistence type="predicted"/>
<dbReference type="GO" id="GO:0004843">
    <property type="term" value="F:cysteine-type deubiquitinase activity"/>
    <property type="evidence" value="ECO:0007669"/>
    <property type="project" value="InterPro"/>
</dbReference>
<feature type="non-terminal residue" evidence="2">
    <location>
        <position position="361"/>
    </location>
</feature>